<dbReference type="InterPro" id="IPR034904">
    <property type="entry name" value="FSCA_dom_sf"/>
</dbReference>
<organism evidence="2 3">
    <name type="scientific">Aquamicrobium soli</name>
    <dbReference type="NCBI Taxonomy" id="1811518"/>
    <lineage>
        <taxon>Bacteria</taxon>
        <taxon>Pseudomonadati</taxon>
        <taxon>Pseudomonadota</taxon>
        <taxon>Alphaproteobacteria</taxon>
        <taxon>Hyphomicrobiales</taxon>
        <taxon>Phyllobacteriaceae</taxon>
        <taxon>Aquamicrobium</taxon>
    </lineage>
</organism>
<evidence type="ECO:0000313" key="2">
    <source>
        <dbReference type="EMBL" id="MFC3206009.1"/>
    </source>
</evidence>
<dbReference type="RefSeq" id="WP_378219934.1">
    <property type="nucleotide sequence ID" value="NZ_JBHRTK010000009.1"/>
</dbReference>
<comment type="caution">
    <text evidence="2">The sequence shown here is derived from an EMBL/GenBank/DDBJ whole genome shotgun (WGS) entry which is preliminary data.</text>
</comment>
<proteinExistence type="predicted"/>
<feature type="domain" description="MIP18 family-like" evidence="1">
    <location>
        <begin position="13"/>
        <end position="82"/>
    </location>
</feature>
<gene>
    <name evidence="2" type="ORF">ACFOHJ_07280</name>
</gene>
<evidence type="ECO:0000259" key="1">
    <source>
        <dbReference type="Pfam" id="PF01883"/>
    </source>
</evidence>
<dbReference type="Pfam" id="PF01883">
    <property type="entry name" value="FeS_assembly_P"/>
    <property type="match status" value="1"/>
</dbReference>
<dbReference type="InterPro" id="IPR002744">
    <property type="entry name" value="MIP18-like"/>
</dbReference>
<dbReference type="PANTHER" id="PTHR42831:SF1">
    <property type="entry name" value="FE-S PROTEIN MATURATION AUXILIARY FACTOR YITW"/>
    <property type="match status" value="1"/>
</dbReference>
<dbReference type="InterPro" id="IPR052339">
    <property type="entry name" value="Fe-S_Maturation_MIP18"/>
</dbReference>
<dbReference type="Proteomes" id="UP001595583">
    <property type="component" value="Unassembled WGS sequence"/>
</dbReference>
<protein>
    <submittedName>
        <fullName evidence="2">Metal-sulfur cluster assembly factor</fullName>
    </submittedName>
</protein>
<dbReference type="Gene3D" id="3.30.300.130">
    <property type="entry name" value="Fe-S cluster assembly (FSCA)"/>
    <property type="match status" value="1"/>
</dbReference>
<keyword evidence="3" id="KW-1185">Reference proteome</keyword>
<evidence type="ECO:0000313" key="3">
    <source>
        <dbReference type="Proteomes" id="UP001595583"/>
    </source>
</evidence>
<dbReference type="PANTHER" id="PTHR42831">
    <property type="entry name" value="FE-S PROTEIN MATURATION AUXILIARY FACTOR YITW"/>
    <property type="match status" value="1"/>
</dbReference>
<name>A0ABV7KA63_9HYPH</name>
<dbReference type="SUPFAM" id="SSF117916">
    <property type="entry name" value="Fe-S cluster assembly (FSCA) domain-like"/>
    <property type="match status" value="1"/>
</dbReference>
<reference evidence="3" key="1">
    <citation type="journal article" date="2019" name="Int. J. Syst. Evol. Microbiol.">
        <title>The Global Catalogue of Microorganisms (GCM) 10K type strain sequencing project: providing services to taxonomists for standard genome sequencing and annotation.</title>
        <authorList>
            <consortium name="The Broad Institute Genomics Platform"/>
            <consortium name="The Broad Institute Genome Sequencing Center for Infectious Disease"/>
            <person name="Wu L."/>
            <person name="Ma J."/>
        </authorList>
    </citation>
    <scope>NUCLEOTIDE SEQUENCE [LARGE SCALE GENOMIC DNA]</scope>
    <source>
        <strain evidence="3">KCTC 52165</strain>
    </source>
</reference>
<accession>A0ABV7KA63</accession>
<sequence length="107" mass="11814">MEEERKALFVAGIRQALRLVIDPELGENIVDLGLVYAIEVEDGVVRIEMTTTTRGCPATSYLKEAAEQAAWALPGIHYVEVKLTYEPPWTPELMNEEAKAHLGFAGA</sequence>
<dbReference type="EMBL" id="JBHRTK010000009">
    <property type="protein sequence ID" value="MFC3206009.1"/>
    <property type="molecule type" value="Genomic_DNA"/>
</dbReference>